<accession>A0ABQ9GUK5</accession>
<protein>
    <submittedName>
        <fullName evidence="1">Uncharacterized protein</fullName>
    </submittedName>
</protein>
<gene>
    <name evidence="1" type="ORF">PR048_023600</name>
</gene>
<evidence type="ECO:0000313" key="2">
    <source>
        <dbReference type="Proteomes" id="UP001159363"/>
    </source>
</evidence>
<keyword evidence="2" id="KW-1185">Reference proteome</keyword>
<dbReference type="EMBL" id="JARBHB010000009">
    <property type="protein sequence ID" value="KAJ8875701.1"/>
    <property type="molecule type" value="Genomic_DNA"/>
</dbReference>
<reference evidence="1 2" key="1">
    <citation type="submission" date="2023-02" db="EMBL/GenBank/DDBJ databases">
        <title>LHISI_Scaffold_Assembly.</title>
        <authorList>
            <person name="Stuart O.P."/>
            <person name="Cleave R."/>
            <person name="Magrath M.J.L."/>
            <person name="Mikheyev A.S."/>
        </authorList>
    </citation>
    <scope>NUCLEOTIDE SEQUENCE [LARGE SCALE GENOMIC DNA]</scope>
    <source>
        <strain evidence="1">Daus_M_001</strain>
        <tissue evidence="1">Leg muscle</tissue>
    </source>
</reference>
<dbReference type="Proteomes" id="UP001159363">
    <property type="component" value="Chromosome 8"/>
</dbReference>
<sequence>MNEIFYGSRTSDFRTLVCQLAVVNELNNQFTAPKGMTGKNSVRGFFRNNPDLSFRIPESVSLARAKGFTKKMQINVSKLSSGGIRRAIDDSSETH</sequence>
<evidence type="ECO:0000313" key="1">
    <source>
        <dbReference type="EMBL" id="KAJ8875701.1"/>
    </source>
</evidence>
<name>A0ABQ9GUK5_9NEOP</name>
<comment type="caution">
    <text evidence="1">The sequence shown here is derived from an EMBL/GenBank/DDBJ whole genome shotgun (WGS) entry which is preliminary data.</text>
</comment>
<proteinExistence type="predicted"/>
<organism evidence="1 2">
    <name type="scientific">Dryococelus australis</name>
    <dbReference type="NCBI Taxonomy" id="614101"/>
    <lineage>
        <taxon>Eukaryota</taxon>
        <taxon>Metazoa</taxon>
        <taxon>Ecdysozoa</taxon>
        <taxon>Arthropoda</taxon>
        <taxon>Hexapoda</taxon>
        <taxon>Insecta</taxon>
        <taxon>Pterygota</taxon>
        <taxon>Neoptera</taxon>
        <taxon>Polyneoptera</taxon>
        <taxon>Phasmatodea</taxon>
        <taxon>Verophasmatodea</taxon>
        <taxon>Anareolatae</taxon>
        <taxon>Phasmatidae</taxon>
        <taxon>Eurycanthinae</taxon>
        <taxon>Dryococelus</taxon>
    </lineage>
</organism>